<dbReference type="GO" id="GO:0006412">
    <property type="term" value="P:translation"/>
    <property type="evidence" value="ECO:0007669"/>
    <property type="project" value="InterPro"/>
</dbReference>
<evidence type="ECO:0008006" key="3">
    <source>
        <dbReference type="Google" id="ProtNLM"/>
    </source>
</evidence>
<dbReference type="AlphaFoldDB" id="A0AAD4UED7"/>
<reference evidence="1" key="1">
    <citation type="submission" date="2022-03" db="EMBL/GenBank/DDBJ databases">
        <title>Genomic analyses of argali, domestic sheep and their hybrids provide insights into chromosomal evolution, heterosis and genetic basis of agronomic traits.</title>
        <authorList>
            <person name="Li M."/>
        </authorList>
    </citation>
    <scope>NUCLEOTIDE SEQUENCE</scope>
    <source>
        <strain evidence="1">CAU-MHL-2022a</strain>
        <tissue evidence="1">Skin</tissue>
    </source>
</reference>
<accession>A0AAD4UED7</accession>
<proteinExistence type="predicted"/>
<dbReference type="Proteomes" id="UP001214576">
    <property type="component" value="Unassembled WGS sequence"/>
</dbReference>
<dbReference type="Gene3D" id="3.10.20.10">
    <property type="match status" value="2"/>
</dbReference>
<evidence type="ECO:0000313" key="2">
    <source>
        <dbReference type="Proteomes" id="UP001214576"/>
    </source>
</evidence>
<dbReference type="SUPFAM" id="SSF160374">
    <property type="entry name" value="RplX-like"/>
    <property type="match status" value="1"/>
</dbReference>
<name>A0AAD4UED7_OVIAM</name>
<gene>
    <name evidence="1" type="ORF">MG293_004894</name>
</gene>
<dbReference type="PANTHER" id="PTHR10052">
    <property type="entry name" value="60S RIBOSOMAL PROTEIN L18A"/>
    <property type="match status" value="1"/>
</dbReference>
<dbReference type="InterPro" id="IPR021138">
    <property type="entry name" value="Ribosomal_eL20_eukaryotes"/>
</dbReference>
<dbReference type="EMBL" id="JAKZEL010000004">
    <property type="protein sequence ID" value="KAI4544628.1"/>
    <property type="molecule type" value="Genomic_DNA"/>
</dbReference>
<keyword evidence="2" id="KW-1185">Reference proteome</keyword>
<sequence>MKVSGTLREHKLKKMKKSSREIVYCGQVFEKAPLQVKNFGIWLLYDSRSGTHNMYRQYPALTTAGAGPAPSPAHSIQIMKVEEIEAGKRRRPAVKQLHDSNIKFPAPHCVLRRQHKPRFTTKRPNTFF</sequence>
<comment type="caution">
    <text evidence="1">The sequence shown here is derived from an EMBL/GenBank/DDBJ whole genome shotgun (WGS) entry which is preliminary data.</text>
</comment>
<evidence type="ECO:0000313" key="1">
    <source>
        <dbReference type="EMBL" id="KAI4544628.1"/>
    </source>
</evidence>
<dbReference type="GO" id="GO:0003735">
    <property type="term" value="F:structural constituent of ribosome"/>
    <property type="evidence" value="ECO:0007669"/>
    <property type="project" value="InterPro"/>
</dbReference>
<protein>
    <recommendedName>
        <fullName evidence="3">Ribosomal protein 50S-L18Ae/60S-L20/60S-L18A domain-containing protein</fullName>
    </recommendedName>
</protein>
<dbReference type="GO" id="GO:0005840">
    <property type="term" value="C:ribosome"/>
    <property type="evidence" value="ECO:0007669"/>
    <property type="project" value="InterPro"/>
</dbReference>
<organism evidence="1 2">
    <name type="scientific">Ovis ammon polii</name>
    <dbReference type="NCBI Taxonomy" id="230172"/>
    <lineage>
        <taxon>Eukaryota</taxon>
        <taxon>Metazoa</taxon>
        <taxon>Chordata</taxon>
        <taxon>Craniata</taxon>
        <taxon>Vertebrata</taxon>
        <taxon>Euteleostomi</taxon>
        <taxon>Mammalia</taxon>
        <taxon>Eutheria</taxon>
        <taxon>Laurasiatheria</taxon>
        <taxon>Artiodactyla</taxon>
        <taxon>Ruminantia</taxon>
        <taxon>Pecora</taxon>
        <taxon>Bovidae</taxon>
        <taxon>Caprinae</taxon>
        <taxon>Ovis</taxon>
    </lineage>
</organism>